<keyword evidence="4 7" id="KW-1133">Transmembrane helix</keyword>
<gene>
    <name evidence="8" type="ORF">VXJ25_03495</name>
</gene>
<dbReference type="Pfam" id="PF07690">
    <property type="entry name" value="MFS_1"/>
    <property type="match status" value="1"/>
</dbReference>
<evidence type="ECO:0000313" key="9">
    <source>
        <dbReference type="Proteomes" id="UP001332931"/>
    </source>
</evidence>
<dbReference type="CDD" id="cd06173">
    <property type="entry name" value="MFS_MefA_like"/>
    <property type="match status" value="1"/>
</dbReference>
<comment type="caution">
    <text evidence="8">The sequence shown here is derived from an EMBL/GenBank/DDBJ whole genome shotgun (WGS) entry which is preliminary data.</text>
</comment>
<feature type="transmembrane region" description="Helical" evidence="7">
    <location>
        <begin position="374"/>
        <end position="396"/>
    </location>
</feature>
<feature type="transmembrane region" description="Helical" evidence="7">
    <location>
        <begin position="115"/>
        <end position="137"/>
    </location>
</feature>
<dbReference type="InterPro" id="IPR011701">
    <property type="entry name" value="MFS"/>
</dbReference>
<feature type="transmembrane region" description="Helical" evidence="7">
    <location>
        <begin position="250"/>
        <end position="268"/>
    </location>
</feature>
<reference evidence="8 9" key="1">
    <citation type="submission" date="2024-01" db="EMBL/GenBank/DDBJ databases">
        <title>Description of Olsenella sp. nov., isolated from pig feces.</title>
        <authorList>
            <person name="Chang Y.-H."/>
        </authorList>
    </citation>
    <scope>NUCLEOTIDE SEQUENCE [LARGE SCALE GENOMIC DNA]</scope>
    <source>
        <strain evidence="8 9">YH-ols2223</strain>
    </source>
</reference>
<proteinExistence type="predicted"/>
<dbReference type="RefSeq" id="WP_330957833.1">
    <property type="nucleotide sequence ID" value="NZ_JAZGJQ010000003.1"/>
</dbReference>
<evidence type="ECO:0000256" key="4">
    <source>
        <dbReference type="ARBA" id="ARBA00022989"/>
    </source>
</evidence>
<keyword evidence="9" id="KW-1185">Reference proteome</keyword>
<feature type="transmembrane region" description="Helical" evidence="7">
    <location>
        <begin position="186"/>
        <end position="212"/>
    </location>
</feature>
<dbReference type="SUPFAM" id="SSF103473">
    <property type="entry name" value="MFS general substrate transporter"/>
    <property type="match status" value="1"/>
</dbReference>
<feature type="transmembrane region" description="Helical" evidence="7">
    <location>
        <begin position="70"/>
        <end position="94"/>
    </location>
</feature>
<feature type="transmembrane region" description="Helical" evidence="7">
    <location>
        <begin position="313"/>
        <end position="331"/>
    </location>
</feature>
<comment type="subcellular location">
    <subcellularLocation>
        <location evidence="1">Cell membrane</location>
        <topology evidence="1">Multi-pass membrane protein</topology>
    </subcellularLocation>
</comment>
<dbReference type="Proteomes" id="UP001332931">
    <property type="component" value="Unassembled WGS sequence"/>
</dbReference>
<evidence type="ECO:0000256" key="2">
    <source>
        <dbReference type="ARBA" id="ARBA00022475"/>
    </source>
</evidence>
<evidence type="ECO:0000256" key="7">
    <source>
        <dbReference type="SAM" id="Phobius"/>
    </source>
</evidence>
<evidence type="ECO:0000256" key="6">
    <source>
        <dbReference type="SAM" id="MobiDB-lite"/>
    </source>
</evidence>
<organism evidence="8 9">
    <name type="scientific">Olsenella absiana</name>
    <dbReference type="NCBI Taxonomy" id="3115222"/>
    <lineage>
        <taxon>Bacteria</taxon>
        <taxon>Bacillati</taxon>
        <taxon>Actinomycetota</taxon>
        <taxon>Coriobacteriia</taxon>
        <taxon>Coriobacteriales</taxon>
        <taxon>Atopobiaceae</taxon>
        <taxon>Olsenella</taxon>
    </lineage>
</organism>
<evidence type="ECO:0000256" key="3">
    <source>
        <dbReference type="ARBA" id="ARBA00022692"/>
    </source>
</evidence>
<keyword evidence="2" id="KW-1003">Cell membrane</keyword>
<keyword evidence="3 7" id="KW-0812">Transmembrane</keyword>
<dbReference type="PANTHER" id="PTHR23513:SF6">
    <property type="entry name" value="MAJOR FACILITATOR SUPERFAMILY ASSOCIATED DOMAIN-CONTAINING PROTEIN"/>
    <property type="match status" value="1"/>
</dbReference>
<dbReference type="EMBL" id="JAZGJQ010000003">
    <property type="protein sequence ID" value="MEE6147065.1"/>
    <property type="molecule type" value="Genomic_DNA"/>
</dbReference>
<dbReference type="InterPro" id="IPR036259">
    <property type="entry name" value="MFS_trans_sf"/>
</dbReference>
<feature type="transmembrane region" description="Helical" evidence="7">
    <location>
        <begin position="337"/>
        <end position="362"/>
    </location>
</feature>
<protein>
    <submittedName>
        <fullName evidence="8">MFS transporter</fullName>
    </submittedName>
</protein>
<evidence type="ECO:0000313" key="8">
    <source>
        <dbReference type="EMBL" id="MEE6147065.1"/>
    </source>
</evidence>
<feature type="transmembrane region" description="Helical" evidence="7">
    <location>
        <begin position="288"/>
        <end position="306"/>
    </location>
</feature>
<feature type="compositionally biased region" description="Basic and acidic residues" evidence="6">
    <location>
        <begin position="1"/>
        <end position="13"/>
    </location>
</feature>
<keyword evidence="5 7" id="KW-0472">Membrane</keyword>
<dbReference type="PANTHER" id="PTHR23513">
    <property type="entry name" value="INTEGRAL MEMBRANE EFFLUX PROTEIN-RELATED"/>
    <property type="match status" value="1"/>
</dbReference>
<accession>A0ABU7R904</accession>
<feature type="region of interest" description="Disordered" evidence="6">
    <location>
        <begin position="1"/>
        <end position="29"/>
    </location>
</feature>
<dbReference type="Gene3D" id="1.20.1250.20">
    <property type="entry name" value="MFS general substrate transporter like domains"/>
    <property type="match status" value="1"/>
</dbReference>
<evidence type="ECO:0000256" key="5">
    <source>
        <dbReference type="ARBA" id="ARBA00023136"/>
    </source>
</evidence>
<feature type="compositionally biased region" description="Low complexity" evidence="6">
    <location>
        <begin position="14"/>
        <end position="29"/>
    </location>
</feature>
<evidence type="ECO:0000256" key="1">
    <source>
        <dbReference type="ARBA" id="ARBA00004651"/>
    </source>
</evidence>
<name>A0ABU7R904_9ACTN</name>
<feature type="transmembrane region" description="Helical" evidence="7">
    <location>
        <begin position="402"/>
        <end position="423"/>
    </location>
</feature>
<sequence length="443" mass="45147">MGEKDLAGEKDVVGPRSAPGAPGASTAPPETAWRQPYYTILAGQAVSQVGSSAVQFALVWYLAQATGSPAAMGLAGLAAFLPGALLSPVTGIVADRRNRKRVCIASDLAAGAMAAAFALAMGSWGVTVATVIVLLAARSAATSFQSPAMQAMVPQIVPADSLVEAGGMAQAVSSASYVLGPVVGGALFAALPLPAVLLTDLAGALVAAATLARVPVPDHRAPGPRPELHPIRELVDGLSVFWEDRTLTQVIVSLFVFMVFFMPLSSFYPLMTSDYFGLGAFEGSIVEMSWALGMLLAGLVVAKASFGDEVRASFWSTVALGAVCLASGLLPRSFGGWVAFVALCGAMGASATCYNVPIVAYMQRSIAPEKLGRAFSAFQIVSMLSTPVGLAVAAPVAEALGVSAWFSVAGAAILVLGLAMLVLEGRSRRGPGKADCPGAGTAD</sequence>